<dbReference type="OrthoDB" id="5471290at2"/>
<evidence type="ECO:0008006" key="3">
    <source>
        <dbReference type="Google" id="ProtNLM"/>
    </source>
</evidence>
<reference evidence="1 2" key="1">
    <citation type="submission" date="2016-12" db="EMBL/GenBank/DDBJ databases">
        <authorList>
            <person name="Song W.-J."/>
            <person name="Kurnit D.M."/>
        </authorList>
    </citation>
    <scope>NUCLEOTIDE SEQUENCE [LARGE SCALE GENOMIC DNA]</scope>
    <source>
        <strain evidence="1 2">DSM 11393</strain>
    </source>
</reference>
<proteinExistence type="predicted"/>
<name>A0A1M7S951_9BACT</name>
<evidence type="ECO:0000313" key="2">
    <source>
        <dbReference type="Proteomes" id="UP000186469"/>
    </source>
</evidence>
<protein>
    <recommendedName>
        <fullName evidence="3">DUF5655 domain-containing protein</fullName>
    </recommendedName>
</protein>
<organism evidence="1 2">
    <name type="scientific">Desulfovibrio litoralis DSM 11393</name>
    <dbReference type="NCBI Taxonomy" id="1121455"/>
    <lineage>
        <taxon>Bacteria</taxon>
        <taxon>Pseudomonadati</taxon>
        <taxon>Thermodesulfobacteriota</taxon>
        <taxon>Desulfovibrionia</taxon>
        <taxon>Desulfovibrionales</taxon>
        <taxon>Desulfovibrionaceae</taxon>
        <taxon>Desulfovibrio</taxon>
    </lineage>
</organism>
<evidence type="ECO:0000313" key="1">
    <source>
        <dbReference type="EMBL" id="SHN55006.1"/>
    </source>
</evidence>
<dbReference type="STRING" id="1121455.SAMN02745728_00617"/>
<accession>A0A1M7S951</accession>
<gene>
    <name evidence="1" type="ORF">SAMN02745728_00617</name>
</gene>
<dbReference type="Proteomes" id="UP000186469">
    <property type="component" value="Unassembled WGS sequence"/>
</dbReference>
<dbReference type="EMBL" id="FRDI01000003">
    <property type="protein sequence ID" value="SHN55006.1"/>
    <property type="molecule type" value="Genomic_DNA"/>
</dbReference>
<dbReference type="RefSeq" id="WP_072696316.1">
    <property type="nucleotide sequence ID" value="NZ_FRDI01000003.1"/>
</dbReference>
<dbReference type="AlphaFoldDB" id="A0A1M7S951"/>
<keyword evidence="2" id="KW-1185">Reference proteome</keyword>
<sequence length="141" mass="16429">MNNSQQEFEAFLQAWEEDQLKLKPYCLKLYETLKQNQQIIFDYKARPNVSYSLRASFTQAKGKFSSRPLFVLLDIIDDEPESRWLSVCFYADMINDQDELGDFVPKGLLGEDALCFNLDEENANLLEYVVKRLNEAINNAK</sequence>